<feature type="binding site" evidence="4">
    <location>
        <position position="126"/>
    </location>
    <ligand>
        <name>NAD(+)</name>
        <dbReference type="ChEBI" id="CHEBI:57540"/>
    </ligand>
</feature>
<feature type="binding site" evidence="3">
    <location>
        <position position="254"/>
    </location>
    <ligand>
        <name>glycerol</name>
        <dbReference type="ChEBI" id="CHEBI:17754"/>
    </ligand>
</feature>
<gene>
    <name evidence="6" type="ORF">GH741_13610</name>
</gene>
<evidence type="ECO:0000256" key="1">
    <source>
        <dbReference type="ARBA" id="ARBA00022723"/>
    </source>
</evidence>
<dbReference type="GO" id="GO:0016614">
    <property type="term" value="F:oxidoreductase activity, acting on CH-OH group of donors"/>
    <property type="evidence" value="ECO:0007669"/>
    <property type="project" value="InterPro"/>
</dbReference>
<feature type="domain" description="Alcohol dehydrogenase iron-type/glycerol dehydrogenase GldA" evidence="5">
    <location>
        <begin position="10"/>
        <end position="145"/>
    </location>
</feature>
<keyword evidence="1 3" id="KW-0479">Metal-binding</keyword>
<dbReference type="PANTHER" id="PTHR43616">
    <property type="entry name" value="GLYCEROL DEHYDROGENASE"/>
    <property type="match status" value="1"/>
</dbReference>
<dbReference type="PANTHER" id="PTHR43616:SF3">
    <property type="entry name" value="HYDROXYCARBOXYLATE DEHYDROGENASE A"/>
    <property type="match status" value="1"/>
</dbReference>
<dbReference type="Gene3D" id="1.20.1090.10">
    <property type="entry name" value="Dehydroquinate synthase-like - alpha domain"/>
    <property type="match status" value="1"/>
</dbReference>
<dbReference type="GO" id="GO:0046872">
    <property type="term" value="F:metal ion binding"/>
    <property type="evidence" value="ECO:0007669"/>
    <property type="project" value="UniProtKB-KW"/>
</dbReference>
<evidence type="ECO:0000256" key="4">
    <source>
        <dbReference type="PIRSR" id="PIRSR000112-3"/>
    </source>
</evidence>
<feature type="binding site" evidence="4">
    <location>
        <position position="124"/>
    </location>
    <ligand>
        <name>NAD(+)</name>
        <dbReference type="ChEBI" id="CHEBI:57540"/>
    </ligand>
</feature>
<dbReference type="PIRSF" id="PIRSF000112">
    <property type="entry name" value="Glycerol_dehydrogenase"/>
    <property type="match status" value="1"/>
</dbReference>
<keyword evidence="4" id="KW-0520">NAD</keyword>
<sequence length="358" mass="39357">MEPIQVQGAPTIYQCYQGVLEKLPKKLSEQNFKQSVIIHGEKSWNAAKKYVKNLNIPTTTIKYSGECTHEEVSRINTIIKQEKADVIIGVGGGKILDIAKANGHALNLPVVLIPTLASNCAAWTPLSVFYDQAGNFVEYTIFPKSTFMVLVEPNIIINSPVPFLRAGIGDTIAKWYEADVLTRNLPDKPIPLEVALHAAKLCRNVLLEKGNSAIDSLQKGQISSDFIHTLETIILAAGMVGGYGDKYGRISGAHSIHNALTHVPETHDHLHGDKVAYGVLVQLALEKRADEINYLLPHYKKMKLPSSLAELGVIHNQSLAIETISEKAVQPGESIHFMNISKKEQVREAIEFVETTIG</sequence>
<evidence type="ECO:0000313" key="6">
    <source>
        <dbReference type="EMBL" id="MRH43709.1"/>
    </source>
</evidence>
<dbReference type="Proteomes" id="UP000799092">
    <property type="component" value="Unassembled WGS sequence"/>
</dbReference>
<feature type="binding site" evidence="4">
    <location>
        <begin position="115"/>
        <end position="118"/>
    </location>
    <ligand>
        <name>NAD(+)</name>
        <dbReference type="ChEBI" id="CHEBI:57540"/>
    </ligand>
</feature>
<dbReference type="Pfam" id="PF00465">
    <property type="entry name" value="Fe-ADH"/>
    <property type="match status" value="1"/>
</dbReference>
<proteinExistence type="predicted"/>
<feature type="binding site" evidence="3">
    <location>
        <position position="271"/>
    </location>
    <ligand>
        <name>glycerol</name>
        <dbReference type="ChEBI" id="CHEBI:17754"/>
    </ligand>
</feature>
<dbReference type="AlphaFoldDB" id="A0A6A8DIS9"/>
<keyword evidence="3" id="KW-0862">Zinc</keyword>
<dbReference type="RefSeq" id="WP_153737331.1">
    <property type="nucleotide sequence ID" value="NZ_WJNG01000011.1"/>
</dbReference>
<accession>A0A6A8DIS9</accession>
<feature type="binding site" evidence="4">
    <location>
        <position position="130"/>
    </location>
    <ligand>
        <name>NAD(+)</name>
        <dbReference type="ChEBI" id="CHEBI:57540"/>
    </ligand>
</feature>
<comment type="cofactor">
    <cofactor evidence="3">
        <name>Zn(2+)</name>
        <dbReference type="ChEBI" id="CHEBI:29105"/>
    </cofactor>
    <text evidence="3">Binds 1 zinc ion per subunit.</text>
</comment>
<reference evidence="6" key="1">
    <citation type="submission" date="2019-11" db="EMBL/GenBank/DDBJ databases">
        <authorList>
            <person name="Li J."/>
        </authorList>
    </citation>
    <scope>NUCLEOTIDE SEQUENCE</scope>
    <source>
        <strain evidence="6">B6B</strain>
    </source>
</reference>
<dbReference type="Gene3D" id="3.40.50.1970">
    <property type="match status" value="1"/>
</dbReference>
<name>A0A6A8DIS9_9BACI</name>
<keyword evidence="7" id="KW-1185">Reference proteome</keyword>
<evidence type="ECO:0000256" key="3">
    <source>
        <dbReference type="PIRSR" id="PIRSR000112-1"/>
    </source>
</evidence>
<feature type="binding site" evidence="4">
    <location>
        <begin position="93"/>
        <end position="97"/>
    </location>
    <ligand>
        <name>NAD(+)</name>
        <dbReference type="ChEBI" id="CHEBI:57540"/>
    </ligand>
</feature>
<protein>
    <submittedName>
        <fullName evidence="6">Iron-containing alcohol dehydrogenase</fullName>
    </submittedName>
</protein>
<dbReference type="OrthoDB" id="5198708at2"/>
<comment type="caution">
    <text evidence="6">The sequence shown here is derived from an EMBL/GenBank/DDBJ whole genome shotgun (WGS) entry which is preliminary data.</text>
</comment>
<dbReference type="SUPFAM" id="SSF56796">
    <property type="entry name" value="Dehydroquinate synthase-like"/>
    <property type="match status" value="1"/>
</dbReference>
<dbReference type="InterPro" id="IPR016205">
    <property type="entry name" value="Glycerol_DH"/>
</dbReference>
<dbReference type="InterPro" id="IPR001670">
    <property type="entry name" value="ADH_Fe/GldA"/>
</dbReference>
<organism evidence="6 7">
    <name type="scientific">Aquibacillus halophilus</name>
    <dbReference type="NCBI Taxonomy" id="930132"/>
    <lineage>
        <taxon>Bacteria</taxon>
        <taxon>Bacillati</taxon>
        <taxon>Bacillota</taxon>
        <taxon>Bacilli</taxon>
        <taxon>Bacillales</taxon>
        <taxon>Bacillaceae</taxon>
        <taxon>Aquibacillus</taxon>
    </lineage>
</organism>
<evidence type="ECO:0000256" key="2">
    <source>
        <dbReference type="ARBA" id="ARBA00023002"/>
    </source>
</evidence>
<evidence type="ECO:0000259" key="5">
    <source>
        <dbReference type="Pfam" id="PF00465"/>
    </source>
</evidence>
<feature type="binding site" evidence="3">
    <location>
        <position position="170"/>
    </location>
    <ligand>
        <name>glycerol</name>
        <dbReference type="ChEBI" id="CHEBI:17754"/>
    </ligand>
</feature>
<dbReference type="EMBL" id="WJNG01000011">
    <property type="protein sequence ID" value="MRH43709.1"/>
    <property type="molecule type" value="Genomic_DNA"/>
</dbReference>
<dbReference type="CDD" id="cd08172">
    <property type="entry name" value="GlyDH-like"/>
    <property type="match status" value="1"/>
</dbReference>
<evidence type="ECO:0000313" key="7">
    <source>
        <dbReference type="Proteomes" id="UP000799092"/>
    </source>
</evidence>
<keyword evidence="2" id="KW-0560">Oxidoreductase</keyword>